<dbReference type="Proteomes" id="UP001438707">
    <property type="component" value="Unassembled WGS sequence"/>
</dbReference>
<protein>
    <submittedName>
        <fullName evidence="2">Uncharacterized protein</fullName>
    </submittedName>
</protein>
<evidence type="ECO:0000313" key="2">
    <source>
        <dbReference type="EMBL" id="KAK9815956.1"/>
    </source>
</evidence>
<evidence type="ECO:0000256" key="1">
    <source>
        <dbReference type="SAM" id="MobiDB-lite"/>
    </source>
</evidence>
<feature type="region of interest" description="Disordered" evidence="1">
    <location>
        <begin position="1"/>
        <end position="42"/>
    </location>
</feature>
<feature type="non-terminal residue" evidence="2">
    <location>
        <position position="1"/>
    </location>
</feature>
<dbReference type="EMBL" id="JALJOS010000117">
    <property type="protein sequence ID" value="KAK9815956.1"/>
    <property type="molecule type" value="Genomic_DNA"/>
</dbReference>
<proteinExistence type="predicted"/>
<reference evidence="2 3" key="1">
    <citation type="journal article" date="2024" name="Nat. Commun.">
        <title>Phylogenomics reveals the evolutionary origins of lichenization in chlorophyte algae.</title>
        <authorList>
            <person name="Puginier C."/>
            <person name="Libourel C."/>
            <person name="Otte J."/>
            <person name="Skaloud P."/>
            <person name="Haon M."/>
            <person name="Grisel S."/>
            <person name="Petersen M."/>
            <person name="Berrin J.G."/>
            <person name="Delaux P.M."/>
            <person name="Dal Grande F."/>
            <person name="Keller J."/>
        </authorList>
    </citation>
    <scope>NUCLEOTIDE SEQUENCE [LARGE SCALE GENOMIC DNA]</scope>
    <source>
        <strain evidence="2 3">SAG 2145</strain>
    </source>
</reference>
<comment type="caution">
    <text evidence="2">The sequence shown here is derived from an EMBL/GenBank/DDBJ whole genome shotgun (WGS) entry which is preliminary data.</text>
</comment>
<dbReference type="AlphaFoldDB" id="A0AAW1Q531"/>
<feature type="compositionally biased region" description="Pro residues" evidence="1">
    <location>
        <begin position="16"/>
        <end position="42"/>
    </location>
</feature>
<name>A0AAW1Q531_9CHLO</name>
<accession>A0AAW1Q531</accession>
<keyword evidence="3" id="KW-1185">Reference proteome</keyword>
<organism evidence="2 3">
    <name type="scientific">Apatococcus lobatus</name>
    <dbReference type="NCBI Taxonomy" id="904363"/>
    <lineage>
        <taxon>Eukaryota</taxon>
        <taxon>Viridiplantae</taxon>
        <taxon>Chlorophyta</taxon>
        <taxon>core chlorophytes</taxon>
        <taxon>Trebouxiophyceae</taxon>
        <taxon>Chlorellales</taxon>
        <taxon>Chlorellaceae</taxon>
        <taxon>Apatococcus</taxon>
    </lineage>
</organism>
<sequence>APDNGYRNAAASLPVPEAPPLPAGPNPHRPLPPPPGVPMPPPGAFPGMGMLPPPAWCTPRCYAATPIWTPTHQQHRASPTRV</sequence>
<gene>
    <name evidence="2" type="ORF">WJX74_005642</name>
</gene>
<evidence type="ECO:0000313" key="3">
    <source>
        <dbReference type="Proteomes" id="UP001438707"/>
    </source>
</evidence>